<keyword evidence="5" id="KW-1185">Reference proteome</keyword>
<evidence type="ECO:0000313" key="5">
    <source>
        <dbReference type="Proteomes" id="UP000321389"/>
    </source>
</evidence>
<accession>A0A5B8L5I4</accession>
<organism evidence="4 5">
    <name type="scientific">Nitratireductor mangrovi</name>
    <dbReference type="NCBI Taxonomy" id="2599600"/>
    <lineage>
        <taxon>Bacteria</taxon>
        <taxon>Pseudomonadati</taxon>
        <taxon>Pseudomonadota</taxon>
        <taxon>Alphaproteobacteria</taxon>
        <taxon>Hyphomicrobiales</taxon>
        <taxon>Phyllobacteriaceae</taxon>
        <taxon>Nitratireductor</taxon>
    </lineage>
</organism>
<evidence type="ECO:0000256" key="1">
    <source>
        <dbReference type="ARBA" id="ARBA00006407"/>
    </source>
</evidence>
<dbReference type="Pfam" id="PF03981">
    <property type="entry name" value="Ubiq_cyt_C_chap"/>
    <property type="match status" value="1"/>
</dbReference>
<dbReference type="InterPro" id="IPR014569">
    <property type="entry name" value="Ubq_cyt-c_CBP3-rel"/>
</dbReference>
<dbReference type="RefSeq" id="WP_146301929.1">
    <property type="nucleotide sequence ID" value="NZ_CP042301.2"/>
</dbReference>
<evidence type="ECO:0000256" key="2">
    <source>
        <dbReference type="ARBA" id="ARBA00006436"/>
    </source>
</evidence>
<proteinExistence type="inferred from homology"/>
<reference evidence="4" key="1">
    <citation type="submission" date="2020-04" db="EMBL/GenBank/DDBJ databases">
        <title>Nitratireductor sp. nov. isolated from mangrove soil.</title>
        <authorList>
            <person name="Ye Y."/>
        </authorList>
    </citation>
    <scope>NUCLEOTIDE SEQUENCE</scope>
    <source>
        <strain evidence="4">SY7</strain>
    </source>
</reference>
<name>A0A5B8L5I4_9HYPH</name>
<sequence>MFKRLFGLGQNPNRAIVDALYSQIVAASRQPCFYSIWQVPDTPLGRFEVLSLHVFLLMHRARDDAALKELVQELTDEFFRDVDHSLRELGIGDLGISKRMKRLARMFYGRAQSYGQALDAGDDEALAVALARNVRPDSDVWPGAHGLADYVVKAHGLLKEQDARHLLGGEITFPQAGLEKHPV</sequence>
<dbReference type="PIRSF" id="PIRSF032079">
    <property type="entry name" value="UCP032079"/>
    <property type="match status" value="1"/>
</dbReference>
<dbReference type="InterPro" id="IPR021150">
    <property type="entry name" value="Ubiq_cyt_c_chap"/>
</dbReference>
<evidence type="ECO:0000259" key="3">
    <source>
        <dbReference type="Pfam" id="PF03981"/>
    </source>
</evidence>
<dbReference type="PANTHER" id="PTHR12184">
    <property type="entry name" value="UBIQUINOL-CYTOCHROME C REDUCTASE COMPLEX ASSEMBLY FACTOR 1 FAMILY MEMBER"/>
    <property type="match status" value="1"/>
</dbReference>
<feature type="domain" description="Ubiquinol-cytochrome c chaperone" evidence="3">
    <location>
        <begin position="37"/>
        <end position="173"/>
    </location>
</feature>
<protein>
    <submittedName>
        <fullName evidence="4">Ubiquinol-cytochrome C chaperone</fullName>
    </submittedName>
</protein>
<evidence type="ECO:0000313" key="4">
    <source>
        <dbReference type="EMBL" id="QDZ03296.1"/>
    </source>
</evidence>
<gene>
    <name evidence="4" type="ORF">FQ775_11275</name>
</gene>
<dbReference type="KEGG" id="niy:FQ775_11275"/>
<dbReference type="InterPro" id="IPR007129">
    <property type="entry name" value="Ubiqinol_cyt_c_chaperone_CPB3"/>
</dbReference>
<comment type="similarity">
    <text evidence="1">Belongs to the CBP3 family.</text>
</comment>
<dbReference type="Proteomes" id="UP000321389">
    <property type="component" value="Chromosome"/>
</dbReference>
<comment type="similarity">
    <text evidence="2">Belongs to the UPF0174 family.</text>
</comment>
<dbReference type="EMBL" id="CP042301">
    <property type="protein sequence ID" value="QDZ03296.1"/>
    <property type="molecule type" value="Genomic_DNA"/>
</dbReference>
<dbReference type="PANTHER" id="PTHR12184:SF1">
    <property type="entry name" value="UBIQUINOL-CYTOCHROME-C REDUCTASE COMPLEX ASSEMBLY FACTOR 1"/>
    <property type="match status" value="1"/>
</dbReference>
<dbReference type="AlphaFoldDB" id="A0A5B8L5I4"/>
<dbReference type="OrthoDB" id="7158889at2"/>